<dbReference type="EMBL" id="CP014230">
    <property type="protein sequence ID" value="AMD92513.1"/>
    <property type="molecule type" value="Genomic_DNA"/>
</dbReference>
<protein>
    <recommendedName>
        <fullName evidence="3">CRISPR-associated protein</fullName>
    </recommendedName>
</protein>
<dbReference type="NCBIfam" id="TIGR02710">
    <property type="entry name" value="TIGR02710 family CRISPR-associated CARF protein"/>
    <property type="match status" value="1"/>
</dbReference>
<reference evidence="2" key="1">
    <citation type="submission" date="2016-02" db="EMBL/GenBank/DDBJ databases">
        <authorList>
            <person name="Holder M.E."/>
            <person name="Ajami N.J."/>
            <person name="Petrosino J.F."/>
        </authorList>
    </citation>
    <scope>NUCLEOTIDE SEQUENCE [LARGE SCALE GENOMIC DNA]</scope>
    <source>
        <strain evidence="2">DSM 12838</strain>
    </source>
</reference>
<keyword evidence="2" id="KW-1185">Reference proteome</keyword>
<dbReference type="STRING" id="888061.AXF15_04895"/>
<dbReference type="KEGG" id="doa:AXF15_04895"/>
<evidence type="ECO:0000313" key="2">
    <source>
        <dbReference type="Proteomes" id="UP000063964"/>
    </source>
</evidence>
<dbReference type="AlphaFoldDB" id="A0A0X8JPI5"/>
<evidence type="ECO:0008006" key="3">
    <source>
        <dbReference type="Google" id="ProtNLM"/>
    </source>
</evidence>
<accession>A0A0X8JPI5</accession>
<name>A0A0X8JPI5_9BACT</name>
<evidence type="ECO:0000313" key="1">
    <source>
        <dbReference type="EMBL" id="AMD92513.1"/>
    </source>
</evidence>
<dbReference type="RefSeq" id="WP_066604083.1">
    <property type="nucleotide sequence ID" value="NZ_CP014230.1"/>
</dbReference>
<organism evidence="1 2">
    <name type="scientific">Desulfomicrobium orale DSM 12838</name>
    <dbReference type="NCBI Taxonomy" id="888061"/>
    <lineage>
        <taxon>Bacteria</taxon>
        <taxon>Pseudomonadati</taxon>
        <taxon>Thermodesulfobacteriota</taxon>
        <taxon>Desulfovibrionia</taxon>
        <taxon>Desulfovibrionales</taxon>
        <taxon>Desulfomicrobiaceae</taxon>
        <taxon>Desulfomicrobium</taxon>
    </lineage>
</organism>
<dbReference type="Pfam" id="PF09670">
    <property type="entry name" value="Cas_Cas02710"/>
    <property type="match status" value="1"/>
</dbReference>
<proteinExistence type="predicted"/>
<sequence length="439" mass="48264">MADRGKILFATVGTGNIEDLEKTLLIPLKKSILKGEWQEVVLLPSQETARSAQLLHDELQGIPIVMEPLPGSGQENDADKTYAHFEKVIAGRIAAGTPPERMVADFTRGTKAMSAALVLAASRYDIPRLRYIVGQRGKTGNVIAGTEDIHEFPTRISSGHRLLDQALLVMKKGNFAAVLDILPDVSGPMAGVWPDDVQKLSRFGRAAAAFYAAWDRLDYAEAGKLLGGGLPECPDKGWECFVPGTDVCKHVRRLAETKPDLNEECADWVRVRAVDLLANGERRIRDRQFEDAYLRAYRVLELIGQARLFMHGLDSGQLPPEHPAVQELKAKLKENESGFGVIRKTGNYTAPRELSARLLKVLGDPMGARLLKVGEGDFVKARNRSLLIHGFSATRMSSDEELRKIYAELENLLLEDSAEAASALEAARSADFSAKEGRN</sequence>
<dbReference type="Proteomes" id="UP000063964">
    <property type="component" value="Chromosome"/>
</dbReference>
<gene>
    <name evidence="1" type="ORF">AXF15_04895</name>
</gene>
<dbReference type="InterPro" id="IPR014082">
    <property type="entry name" value="CRISPR-assoc_prot_Cas02710"/>
</dbReference>